<keyword evidence="5" id="KW-0732">Signal</keyword>
<feature type="signal peptide" evidence="5">
    <location>
        <begin position="1"/>
        <end position="28"/>
    </location>
</feature>
<feature type="chain" id="PRO_5032683337" evidence="5">
    <location>
        <begin position="29"/>
        <end position="203"/>
    </location>
</feature>
<dbReference type="PANTHER" id="PTHR12151">
    <property type="entry name" value="ELECTRON TRANSPORT PROTIN SCO1/SENC FAMILY MEMBER"/>
    <property type="match status" value="1"/>
</dbReference>
<dbReference type="InterPro" id="IPR003782">
    <property type="entry name" value="SCO1/SenC"/>
</dbReference>
<feature type="domain" description="Thioredoxin" evidence="6">
    <location>
        <begin position="26"/>
        <end position="203"/>
    </location>
</feature>
<feature type="binding site" evidence="3">
    <location>
        <position position="79"/>
    </location>
    <ligand>
        <name>Cu cation</name>
        <dbReference type="ChEBI" id="CHEBI:23378"/>
    </ligand>
</feature>
<accession>A0A844ZKM6</accession>
<feature type="binding site" evidence="3">
    <location>
        <position position="75"/>
    </location>
    <ligand>
        <name>Cu cation</name>
        <dbReference type="ChEBI" id="CHEBI:23378"/>
    </ligand>
</feature>
<reference evidence="7 8" key="1">
    <citation type="submission" date="2019-12" db="EMBL/GenBank/DDBJ databases">
        <title>Genomic-based taxomic classification of the family Erythrobacteraceae.</title>
        <authorList>
            <person name="Xu L."/>
        </authorList>
    </citation>
    <scope>NUCLEOTIDE SEQUENCE [LARGE SCALE GENOMIC DNA]</scope>
    <source>
        <strain evidence="7 8">JCM 16339</strain>
    </source>
</reference>
<dbReference type="InterPro" id="IPR036249">
    <property type="entry name" value="Thioredoxin-like_sf"/>
</dbReference>
<dbReference type="Proteomes" id="UP000435243">
    <property type="component" value="Unassembled WGS sequence"/>
</dbReference>
<dbReference type="PROSITE" id="PS51352">
    <property type="entry name" value="THIOREDOXIN_2"/>
    <property type="match status" value="1"/>
</dbReference>
<dbReference type="FunFam" id="3.40.30.10:FF:000013">
    <property type="entry name" value="Blast:Protein SCO1 homolog, mitochondrial"/>
    <property type="match status" value="1"/>
</dbReference>
<dbReference type="AlphaFoldDB" id="A0A844ZKM6"/>
<comment type="caution">
    <text evidence="7">The sequence shown here is derived from an EMBL/GenBank/DDBJ whole genome shotgun (WGS) entry which is preliminary data.</text>
</comment>
<dbReference type="InterPro" id="IPR013766">
    <property type="entry name" value="Thioredoxin_domain"/>
</dbReference>
<dbReference type="Pfam" id="PF02630">
    <property type="entry name" value="SCO1-SenC"/>
    <property type="match status" value="1"/>
</dbReference>
<evidence type="ECO:0000256" key="3">
    <source>
        <dbReference type="PIRSR" id="PIRSR603782-1"/>
    </source>
</evidence>
<evidence type="ECO:0000256" key="4">
    <source>
        <dbReference type="PIRSR" id="PIRSR603782-2"/>
    </source>
</evidence>
<dbReference type="CDD" id="cd02968">
    <property type="entry name" value="SCO"/>
    <property type="match status" value="1"/>
</dbReference>
<evidence type="ECO:0000313" key="7">
    <source>
        <dbReference type="EMBL" id="MXO87437.1"/>
    </source>
</evidence>
<keyword evidence="3" id="KW-0479">Metal-binding</keyword>
<keyword evidence="4" id="KW-1015">Disulfide bond</keyword>
<dbReference type="SUPFAM" id="SSF52833">
    <property type="entry name" value="Thioredoxin-like"/>
    <property type="match status" value="1"/>
</dbReference>
<evidence type="ECO:0000256" key="2">
    <source>
        <dbReference type="ARBA" id="ARBA00023008"/>
    </source>
</evidence>
<evidence type="ECO:0000256" key="1">
    <source>
        <dbReference type="ARBA" id="ARBA00010996"/>
    </source>
</evidence>
<keyword evidence="8" id="KW-1185">Reference proteome</keyword>
<sequence length="203" mass="22232">MPILARPVTLPIKLAVAFALLAPLAACSQQPAPPPPLEGAAIGGPFELVDTAGKTVRWSDFDGKYRMVYFGYAWCPDVCPFDLNRMMLGYRQWSQAHPDLAAQVQPIFITIDPERDTPEKVGEYVANFGDNLIGLTGTPEAIEEAARNFSVYYQRGPDDENVGYLMDHSRAGYLMGREGQPIALLPVESSAEEVAAELGKWVS</sequence>
<dbReference type="Gene3D" id="3.40.30.10">
    <property type="entry name" value="Glutaredoxin"/>
    <property type="match status" value="1"/>
</dbReference>
<gene>
    <name evidence="7" type="ORF">GRI32_01630</name>
</gene>
<keyword evidence="2 3" id="KW-0186">Copper</keyword>
<organism evidence="7 8">
    <name type="scientific">Alteraurantiacibacter aestuarii</name>
    <dbReference type="NCBI Taxonomy" id="650004"/>
    <lineage>
        <taxon>Bacteria</taxon>
        <taxon>Pseudomonadati</taxon>
        <taxon>Pseudomonadota</taxon>
        <taxon>Alphaproteobacteria</taxon>
        <taxon>Sphingomonadales</taxon>
        <taxon>Erythrobacteraceae</taxon>
        <taxon>Alteraurantiacibacter</taxon>
    </lineage>
</organism>
<name>A0A844ZKM6_9SPHN</name>
<dbReference type="PANTHER" id="PTHR12151:SF25">
    <property type="entry name" value="LINALOOL DEHYDRATASE_ISOMERASE DOMAIN-CONTAINING PROTEIN"/>
    <property type="match status" value="1"/>
</dbReference>
<protein>
    <submittedName>
        <fullName evidence="7">SCO family protein</fullName>
    </submittedName>
</protein>
<proteinExistence type="inferred from homology"/>
<feature type="binding site" evidence="3">
    <location>
        <position position="168"/>
    </location>
    <ligand>
        <name>Cu cation</name>
        <dbReference type="ChEBI" id="CHEBI:23378"/>
    </ligand>
</feature>
<evidence type="ECO:0000313" key="8">
    <source>
        <dbReference type="Proteomes" id="UP000435243"/>
    </source>
</evidence>
<evidence type="ECO:0000256" key="5">
    <source>
        <dbReference type="SAM" id="SignalP"/>
    </source>
</evidence>
<dbReference type="GO" id="GO:0046872">
    <property type="term" value="F:metal ion binding"/>
    <property type="evidence" value="ECO:0007669"/>
    <property type="project" value="UniProtKB-KW"/>
</dbReference>
<feature type="disulfide bond" description="Redox-active" evidence="4">
    <location>
        <begin position="75"/>
        <end position="79"/>
    </location>
</feature>
<dbReference type="EMBL" id="WTYY01000001">
    <property type="protein sequence ID" value="MXO87437.1"/>
    <property type="molecule type" value="Genomic_DNA"/>
</dbReference>
<dbReference type="OrthoDB" id="9790194at2"/>
<evidence type="ECO:0000259" key="6">
    <source>
        <dbReference type="PROSITE" id="PS51352"/>
    </source>
</evidence>
<comment type="similarity">
    <text evidence="1">Belongs to the SCO1/2 family.</text>
</comment>